<reference evidence="1 2" key="1">
    <citation type="submission" date="2019-06" db="EMBL/GenBank/DDBJ databases">
        <title>Sequencing the genomes of 1000 actinobacteria strains.</title>
        <authorList>
            <person name="Klenk H.-P."/>
        </authorList>
    </citation>
    <scope>NUCLEOTIDE SEQUENCE [LARGE SCALE GENOMIC DNA]</scope>
    <source>
        <strain evidence="1 2">DSM 45301</strain>
    </source>
</reference>
<organism evidence="1 2">
    <name type="scientific">Pseudonocardia kunmingensis</name>
    <dbReference type="NCBI Taxonomy" id="630975"/>
    <lineage>
        <taxon>Bacteria</taxon>
        <taxon>Bacillati</taxon>
        <taxon>Actinomycetota</taxon>
        <taxon>Actinomycetes</taxon>
        <taxon>Pseudonocardiales</taxon>
        <taxon>Pseudonocardiaceae</taxon>
        <taxon>Pseudonocardia</taxon>
    </lineage>
</organism>
<dbReference type="Proteomes" id="UP000315677">
    <property type="component" value="Unassembled WGS sequence"/>
</dbReference>
<keyword evidence="2" id="KW-1185">Reference proteome</keyword>
<evidence type="ECO:0000313" key="1">
    <source>
        <dbReference type="EMBL" id="TQM06491.1"/>
    </source>
</evidence>
<gene>
    <name evidence="1" type="ORF">FB558_6749</name>
</gene>
<dbReference type="EMBL" id="VFPA01000004">
    <property type="protein sequence ID" value="TQM06491.1"/>
    <property type="molecule type" value="Genomic_DNA"/>
</dbReference>
<proteinExistence type="predicted"/>
<name>A0A543DAY0_9PSEU</name>
<dbReference type="AlphaFoldDB" id="A0A543DAY0"/>
<sequence length="39" mass="4238">MSSLRTAEKIPVSSCLHRGLLSRDADPLCVASITLRARL</sequence>
<protein>
    <submittedName>
        <fullName evidence="1">Uncharacterized protein</fullName>
    </submittedName>
</protein>
<comment type="caution">
    <text evidence="1">The sequence shown here is derived from an EMBL/GenBank/DDBJ whole genome shotgun (WGS) entry which is preliminary data.</text>
</comment>
<evidence type="ECO:0000313" key="2">
    <source>
        <dbReference type="Proteomes" id="UP000315677"/>
    </source>
</evidence>
<accession>A0A543DAY0</accession>